<dbReference type="EMBL" id="JPKY01000037">
    <property type="protein sequence ID" value="KFH45115.1"/>
    <property type="molecule type" value="Genomic_DNA"/>
</dbReference>
<evidence type="ECO:0000256" key="2">
    <source>
        <dbReference type="PIRSR" id="PIRSR000137-1"/>
    </source>
</evidence>
<dbReference type="PIRSF" id="PIRSF000137">
    <property type="entry name" value="Alcohol_oxidase"/>
    <property type="match status" value="1"/>
</dbReference>
<dbReference type="InterPro" id="IPR000172">
    <property type="entry name" value="GMC_OxRdtase_N"/>
</dbReference>
<accession>A0A086T6Y3</accession>
<dbReference type="Pfam" id="PF00732">
    <property type="entry name" value="GMC_oxred_N"/>
    <property type="match status" value="1"/>
</dbReference>
<sequence length="608" mass="66718">MLWPFAYYPELPPAEVDGKTYDYIVVGAGVGGCIVASLLSEDPGVSVLVLDKGHVKDSMLSRIPLASQGFRRVDALQIQDKRWSEAVPGAQGRKMPLYGVDGVGGASRINGMIWTRGCPGDYAAWADMGLDDWSWDKVEPYFQRLENAIAHPDSKVRGHQAAKKVGLPVGGDCNDPRAPAMGYFDLDKTINPRGERVSALQAFLGKDVAIRRQSHLSVCTGAVASQLEVDGPRGIVTGVRIRPSKPTPGRPAEEYFVKARREVILSSGALVTPQLLMLSGIGPRDITRRLKIPLVKELPAVGANLADHVGFPVMMEVPRKETFHLLQNILWATWYFLLWLLSGAGLLGSGSTSYTMFVRTGAIDEKTMQVMTEDDDGNDNMDATKAHNIPDVEIMVMGGNTLMTVIPKKTSLSLYTVLGQPRSRGRVELASVDPLAHPRVTLPHFDDQRDVASARIAMRFAMRLVEEFQNSGYPYPAPILFAPGNRPELLAWAKLEPSPPVLPDAGPQDSGKTWSDVTDEEIDDYVTHLCYSTYHFLGTCSMSNDESKGVVDQRLRVHGFKNLRIADTSVLPRPVSVHTMAPTMMVAQRCVSFIKKDWASKRTNGKPA</sequence>
<dbReference type="InterPro" id="IPR012132">
    <property type="entry name" value="GMC_OxRdtase"/>
</dbReference>
<dbReference type="InterPro" id="IPR036188">
    <property type="entry name" value="FAD/NAD-bd_sf"/>
</dbReference>
<dbReference type="AlphaFoldDB" id="A0A086T6Y3"/>
<feature type="active site" description="Proton acceptor" evidence="2">
    <location>
        <position position="578"/>
    </location>
</feature>
<name>A0A086T6Y3_HAPC1</name>
<dbReference type="STRING" id="857340.A0A086T6Y3"/>
<dbReference type="SUPFAM" id="SSF54373">
    <property type="entry name" value="FAD-linked reductases, C-terminal domain"/>
    <property type="match status" value="1"/>
</dbReference>
<proteinExistence type="inferred from homology"/>
<evidence type="ECO:0000313" key="4">
    <source>
        <dbReference type="EMBL" id="KFH45115.1"/>
    </source>
</evidence>
<keyword evidence="5" id="KW-1185">Reference proteome</keyword>
<evidence type="ECO:0000313" key="5">
    <source>
        <dbReference type="Proteomes" id="UP000029964"/>
    </source>
</evidence>
<feature type="active site" description="Proton donor" evidence="2">
    <location>
        <position position="535"/>
    </location>
</feature>
<dbReference type="Gene3D" id="3.50.50.60">
    <property type="entry name" value="FAD/NAD(P)-binding domain"/>
    <property type="match status" value="2"/>
</dbReference>
<comment type="similarity">
    <text evidence="1">Belongs to the GMC oxidoreductase family.</text>
</comment>
<dbReference type="OrthoDB" id="269227at2759"/>
<dbReference type="Pfam" id="PF05199">
    <property type="entry name" value="GMC_oxred_C"/>
    <property type="match status" value="1"/>
</dbReference>
<feature type="domain" description="Glucose-methanol-choline oxidoreductase N-terminal" evidence="3">
    <location>
        <begin position="268"/>
        <end position="282"/>
    </location>
</feature>
<protein>
    <submittedName>
        <fullName evidence="4">Oxygen-dependent choline dehydrogenase-like protein</fullName>
    </submittedName>
</protein>
<gene>
    <name evidence="4" type="ORF">ACRE_040770</name>
</gene>
<dbReference type="Gene3D" id="3.30.560.10">
    <property type="entry name" value="Glucose Oxidase, domain 3"/>
    <property type="match status" value="2"/>
</dbReference>
<dbReference type="PANTHER" id="PTHR11552:SF219">
    <property type="entry name" value="GLUCOSE-METHANOL-CHOLINE OXIDOREDUCTASE N-TERMINAL DOMAIN-CONTAINING PROTEIN"/>
    <property type="match status" value="1"/>
</dbReference>
<reference evidence="5" key="1">
    <citation type="journal article" date="2014" name="Genome Announc.">
        <title>Genome sequence and annotation of Acremonium chrysogenum, producer of the beta-lactam antibiotic cephalosporin C.</title>
        <authorList>
            <person name="Terfehr D."/>
            <person name="Dahlmann T.A."/>
            <person name="Specht T."/>
            <person name="Zadra I."/>
            <person name="Kuernsteiner H."/>
            <person name="Kueck U."/>
        </authorList>
    </citation>
    <scope>NUCLEOTIDE SEQUENCE [LARGE SCALE GENOMIC DNA]</scope>
    <source>
        <strain evidence="5">ATCC 11550 / CBS 779.69 / DSM 880 / IAM 14645 / JCM 23072 / IMI 49137</strain>
    </source>
</reference>
<dbReference type="GO" id="GO:0016614">
    <property type="term" value="F:oxidoreductase activity, acting on CH-OH group of donors"/>
    <property type="evidence" value="ECO:0007669"/>
    <property type="project" value="InterPro"/>
</dbReference>
<dbReference type="HOGENOM" id="CLU_002865_7_2_1"/>
<evidence type="ECO:0000259" key="3">
    <source>
        <dbReference type="PROSITE" id="PS00624"/>
    </source>
</evidence>
<evidence type="ECO:0000256" key="1">
    <source>
        <dbReference type="ARBA" id="ARBA00010790"/>
    </source>
</evidence>
<comment type="caution">
    <text evidence="4">The sequence shown here is derived from an EMBL/GenBank/DDBJ whole genome shotgun (WGS) entry which is preliminary data.</text>
</comment>
<dbReference type="PANTHER" id="PTHR11552">
    <property type="entry name" value="GLUCOSE-METHANOL-CHOLINE GMC OXIDOREDUCTASE"/>
    <property type="match status" value="1"/>
</dbReference>
<dbReference type="GO" id="GO:0050660">
    <property type="term" value="F:flavin adenine dinucleotide binding"/>
    <property type="evidence" value="ECO:0007669"/>
    <property type="project" value="InterPro"/>
</dbReference>
<dbReference type="PROSITE" id="PS00624">
    <property type="entry name" value="GMC_OXRED_2"/>
    <property type="match status" value="1"/>
</dbReference>
<dbReference type="Proteomes" id="UP000029964">
    <property type="component" value="Unassembled WGS sequence"/>
</dbReference>
<dbReference type="SUPFAM" id="SSF51905">
    <property type="entry name" value="FAD/NAD(P)-binding domain"/>
    <property type="match status" value="1"/>
</dbReference>
<dbReference type="InterPro" id="IPR007867">
    <property type="entry name" value="GMC_OxRtase_C"/>
</dbReference>
<organism evidence="4 5">
    <name type="scientific">Hapsidospora chrysogenum (strain ATCC 11550 / CBS 779.69 / DSM 880 / IAM 14645 / JCM 23072 / IMI 49137)</name>
    <name type="common">Acremonium chrysogenum</name>
    <dbReference type="NCBI Taxonomy" id="857340"/>
    <lineage>
        <taxon>Eukaryota</taxon>
        <taxon>Fungi</taxon>
        <taxon>Dikarya</taxon>
        <taxon>Ascomycota</taxon>
        <taxon>Pezizomycotina</taxon>
        <taxon>Sordariomycetes</taxon>
        <taxon>Hypocreomycetidae</taxon>
        <taxon>Hypocreales</taxon>
        <taxon>Bionectriaceae</taxon>
        <taxon>Hapsidospora</taxon>
    </lineage>
</organism>